<evidence type="ECO:0000313" key="3">
    <source>
        <dbReference type="Proteomes" id="UP001152795"/>
    </source>
</evidence>
<name>A0A6S7FK37_PARCT</name>
<organism evidence="2 3">
    <name type="scientific">Paramuricea clavata</name>
    <name type="common">Red gorgonian</name>
    <name type="synonym">Violescent sea-whip</name>
    <dbReference type="NCBI Taxonomy" id="317549"/>
    <lineage>
        <taxon>Eukaryota</taxon>
        <taxon>Metazoa</taxon>
        <taxon>Cnidaria</taxon>
        <taxon>Anthozoa</taxon>
        <taxon>Octocorallia</taxon>
        <taxon>Malacalcyonacea</taxon>
        <taxon>Plexauridae</taxon>
        <taxon>Paramuricea</taxon>
    </lineage>
</organism>
<keyword evidence="3" id="KW-1185">Reference proteome</keyword>
<evidence type="ECO:0000313" key="2">
    <source>
        <dbReference type="EMBL" id="CAB3977897.1"/>
    </source>
</evidence>
<accession>A0A6S7FK37</accession>
<dbReference type="EMBL" id="CACRXK020000078">
    <property type="protein sequence ID" value="CAB3977897.1"/>
    <property type="molecule type" value="Genomic_DNA"/>
</dbReference>
<reference evidence="2" key="1">
    <citation type="submission" date="2020-04" db="EMBL/GenBank/DDBJ databases">
        <authorList>
            <person name="Alioto T."/>
            <person name="Alioto T."/>
            <person name="Gomez Garrido J."/>
        </authorList>
    </citation>
    <scope>NUCLEOTIDE SEQUENCE</scope>
    <source>
        <strain evidence="2">A484AB</strain>
    </source>
</reference>
<dbReference type="Proteomes" id="UP001152795">
    <property type="component" value="Unassembled WGS sequence"/>
</dbReference>
<feature type="compositionally biased region" description="Basic residues" evidence="1">
    <location>
        <begin position="16"/>
        <end position="26"/>
    </location>
</feature>
<feature type="region of interest" description="Disordered" evidence="1">
    <location>
        <begin position="76"/>
        <end position="109"/>
    </location>
</feature>
<gene>
    <name evidence="2" type="ORF">PACLA_8A073608</name>
</gene>
<sequence>MQQSWAADNLGINPRLRARRQARRTQRGGYTNPGEFKIMRKQRGGTATANPGDILQQAVANAVMGGKRYAARQAKRAKRHFNLQKRQEKSARMRRKIQEGGGIGRKNRNLRQPVNHMPVVYQYHQ</sequence>
<comment type="caution">
    <text evidence="2">The sequence shown here is derived from an EMBL/GenBank/DDBJ whole genome shotgun (WGS) entry which is preliminary data.</text>
</comment>
<feature type="region of interest" description="Disordered" evidence="1">
    <location>
        <begin position="1"/>
        <end position="50"/>
    </location>
</feature>
<dbReference type="AlphaFoldDB" id="A0A6S7FK37"/>
<protein>
    <submittedName>
        <fullName evidence="2">Uncharacterized protein</fullName>
    </submittedName>
</protein>
<proteinExistence type="predicted"/>
<evidence type="ECO:0000256" key="1">
    <source>
        <dbReference type="SAM" id="MobiDB-lite"/>
    </source>
</evidence>